<gene>
    <name evidence="3" type="ORF">MENT_LOCUS24187</name>
</gene>
<keyword evidence="2" id="KW-1133">Transmembrane helix</keyword>
<reference evidence="3 4" key="1">
    <citation type="submission" date="2020-08" db="EMBL/GenBank/DDBJ databases">
        <authorList>
            <person name="Koutsovoulos G."/>
            <person name="Danchin GJ E."/>
        </authorList>
    </citation>
    <scope>NUCLEOTIDE SEQUENCE [LARGE SCALE GENOMIC DNA]</scope>
</reference>
<name>A0A6V7VCC0_MELEN</name>
<dbReference type="InterPro" id="IPR027973">
    <property type="entry name" value="FSAF1-like"/>
</dbReference>
<feature type="region of interest" description="Disordered" evidence="1">
    <location>
        <begin position="88"/>
        <end position="110"/>
    </location>
</feature>
<evidence type="ECO:0000313" key="4">
    <source>
        <dbReference type="Proteomes" id="UP000580250"/>
    </source>
</evidence>
<dbReference type="Pfam" id="PF15375">
    <property type="entry name" value="FSAF1"/>
    <property type="match status" value="1"/>
</dbReference>
<dbReference type="EMBL" id="CAJEWN010000203">
    <property type="protein sequence ID" value="CAD2172625.1"/>
    <property type="molecule type" value="Genomic_DNA"/>
</dbReference>
<organism evidence="3 4">
    <name type="scientific">Meloidogyne enterolobii</name>
    <name type="common">Root-knot nematode worm</name>
    <name type="synonym">Meloidogyne mayaguensis</name>
    <dbReference type="NCBI Taxonomy" id="390850"/>
    <lineage>
        <taxon>Eukaryota</taxon>
        <taxon>Metazoa</taxon>
        <taxon>Ecdysozoa</taxon>
        <taxon>Nematoda</taxon>
        <taxon>Chromadorea</taxon>
        <taxon>Rhabditida</taxon>
        <taxon>Tylenchina</taxon>
        <taxon>Tylenchomorpha</taxon>
        <taxon>Tylenchoidea</taxon>
        <taxon>Meloidogynidae</taxon>
        <taxon>Meloidogyninae</taxon>
        <taxon>Meloidogyne</taxon>
    </lineage>
</organism>
<dbReference type="Proteomes" id="UP000580250">
    <property type="component" value="Unassembled WGS sequence"/>
</dbReference>
<keyword evidence="2" id="KW-0472">Membrane</keyword>
<feature type="compositionally biased region" description="Acidic residues" evidence="1">
    <location>
        <begin position="92"/>
        <end position="108"/>
    </location>
</feature>
<protein>
    <submittedName>
        <fullName evidence="3">Uncharacterized protein</fullName>
    </submittedName>
</protein>
<evidence type="ECO:0000313" key="3">
    <source>
        <dbReference type="EMBL" id="CAD2172625.1"/>
    </source>
</evidence>
<comment type="caution">
    <text evidence="3">The sequence shown here is derived from an EMBL/GenBank/DDBJ whole genome shotgun (WGS) entry which is preliminary data.</text>
</comment>
<feature type="transmembrane region" description="Helical" evidence="2">
    <location>
        <begin position="7"/>
        <end position="29"/>
    </location>
</feature>
<keyword evidence="2" id="KW-0812">Transmembrane</keyword>
<feature type="region of interest" description="Disordered" evidence="1">
    <location>
        <begin position="250"/>
        <end position="278"/>
    </location>
</feature>
<sequence>MFLFLNFFNWLGFHLCFKIVFILNSHFMYSKDPNIFNFLIKMNSSCPEDDWGCVPDDELFFNSGPTQPFQTLMKKFIEEVTKMGESYKEELRDDYEESNDGEEEEEEMPQSFNFQIKDVADDFLPLRIESDDEIIVKDGVGNKRAEENGLVIQEKKATGILRKNNSLDSPINPKRVTFEIERFVASSIADRDEKLTAQQRLIQKLGGKPARNPSINYKTLKKKREELKEKKKEDFLNFEENTKVRGIKRKKGNKNIKGKKNNKRIMKGKIKNQKRAKH</sequence>
<evidence type="ECO:0000256" key="2">
    <source>
        <dbReference type="SAM" id="Phobius"/>
    </source>
</evidence>
<evidence type="ECO:0000256" key="1">
    <source>
        <dbReference type="SAM" id="MobiDB-lite"/>
    </source>
</evidence>
<dbReference type="AlphaFoldDB" id="A0A6V7VCC0"/>
<proteinExistence type="predicted"/>
<accession>A0A6V7VCC0</accession>